<evidence type="ECO:0000256" key="3">
    <source>
        <dbReference type="ARBA" id="ARBA00012438"/>
    </source>
</evidence>
<evidence type="ECO:0000256" key="5">
    <source>
        <dbReference type="ARBA" id="ARBA00022475"/>
    </source>
</evidence>
<comment type="caution">
    <text evidence="21">The sequence shown here is derived from an EMBL/GenBank/DDBJ whole genome shotgun (WGS) entry which is preliminary data.</text>
</comment>
<dbReference type="InterPro" id="IPR011006">
    <property type="entry name" value="CheY-like_superfamily"/>
</dbReference>
<evidence type="ECO:0000313" key="21">
    <source>
        <dbReference type="EMBL" id="MFL0247251.1"/>
    </source>
</evidence>
<evidence type="ECO:0000256" key="17">
    <source>
        <dbReference type="SAM" id="Coils"/>
    </source>
</evidence>
<keyword evidence="9" id="KW-0547">Nucleotide-binding</keyword>
<evidence type="ECO:0000256" key="2">
    <source>
        <dbReference type="ARBA" id="ARBA00004651"/>
    </source>
</evidence>
<organism evidence="21 22">
    <name type="scientific">Candidatus Clostridium stratigraminis</name>
    <dbReference type="NCBI Taxonomy" id="3381661"/>
    <lineage>
        <taxon>Bacteria</taxon>
        <taxon>Bacillati</taxon>
        <taxon>Bacillota</taxon>
        <taxon>Clostridia</taxon>
        <taxon>Eubacteriales</taxon>
        <taxon>Clostridiaceae</taxon>
        <taxon>Clostridium</taxon>
    </lineage>
</organism>
<evidence type="ECO:0000256" key="9">
    <source>
        <dbReference type="ARBA" id="ARBA00022741"/>
    </source>
</evidence>
<dbReference type="CDD" id="cd12912">
    <property type="entry name" value="PDC2_MCP_like"/>
    <property type="match status" value="1"/>
</dbReference>
<dbReference type="Pfam" id="PF00072">
    <property type="entry name" value="Response_reg"/>
    <property type="match status" value="1"/>
</dbReference>
<comment type="catalytic activity">
    <reaction evidence="1">
        <text>ATP + protein L-histidine = ADP + protein N-phospho-L-histidine.</text>
        <dbReference type="EC" id="2.7.13.3"/>
    </reaction>
</comment>
<keyword evidence="8 18" id="KW-0812">Transmembrane</keyword>
<dbReference type="CDD" id="cd00082">
    <property type="entry name" value="HisKA"/>
    <property type="match status" value="1"/>
</dbReference>
<name>A0ABW8T3V9_9CLOT</name>
<evidence type="ECO:0000256" key="1">
    <source>
        <dbReference type="ARBA" id="ARBA00000085"/>
    </source>
</evidence>
<dbReference type="InterPro" id="IPR036890">
    <property type="entry name" value="HATPase_C_sf"/>
</dbReference>
<evidence type="ECO:0000256" key="18">
    <source>
        <dbReference type="SAM" id="Phobius"/>
    </source>
</evidence>
<dbReference type="CDD" id="cd18773">
    <property type="entry name" value="PDC1_HK_sensor"/>
    <property type="match status" value="1"/>
</dbReference>
<dbReference type="Gene3D" id="3.30.450.20">
    <property type="entry name" value="PAS domain"/>
    <property type="match status" value="1"/>
</dbReference>
<dbReference type="EMBL" id="JBJHZZ010000005">
    <property type="protein sequence ID" value="MFL0247251.1"/>
    <property type="molecule type" value="Genomic_DNA"/>
</dbReference>
<dbReference type="SUPFAM" id="SSF55874">
    <property type="entry name" value="ATPase domain of HSP90 chaperone/DNA topoisomerase II/histidine kinase"/>
    <property type="match status" value="1"/>
</dbReference>
<keyword evidence="14 18" id="KW-0472">Membrane</keyword>
<dbReference type="InterPro" id="IPR036097">
    <property type="entry name" value="HisK_dim/P_sf"/>
</dbReference>
<sequence length="752" mass="84953">MAKSLLKKFMDSVNFRFVKARICIGIALVAILCLLTYITYDQYKNTIVVQQQQSMLGTSRSISRSIELFINEVADSMKIITLDNKFVKTFTGVDKTQRINASMEELKSYYLAQGEAIDTVRIFDKEGKAIAEYPQGLKNNDVTINEDLKTAINKKSTYIGNAYMDKGRNIFIINIYQPIYDGETFRGIISAAVNLDVLYDKLIAPVKIGEKGYAMVKDQEGIIIMHQVKEQVGMDVIESRKQVFPGLDYTELENLIKDQLTGKEGTAIYHSYWWADAGNKELTKVKKLNAYTPVELGDHFWVVALTMSYDEIQGPINKFLVKIIAIDGLIAIIIYVFVTALIRMKRNKEELEKETKYLKKLNETSEQLRKKESELFHSEKLKMIGTLAGGIAHDINNLLTPILGYSELMLMSLSQKSEYYDDVNEIYKASKKGKDLIEQILVFSRSDKEITKLELINVNEVTKETIKLLKAILPKNIKLQLDFNKEAGYVKANFTQIHQVIFNLCTNAFQAIKGKEGLIKITLTNINGTKAQEINKALHRQNNYIELTVEDNGCGMNEETMERIFDPFFTTKAMGEGTGLGLFVVHNIIDKYKGIITVDSEVGVGSTFKVYLPLVEEEVIIEGAETIESTQNKNKKILVVDDNAKVTKVLKKGLEHLGYNVVSETDSLKALKLFQADINRFDLLITDYLMPNMNGNELAAKVKELRSDALVIIMTGYIDGNEKEINNNEAADAYILKPIELAKLSSLIEKIS</sequence>
<protein>
    <recommendedName>
        <fullName evidence="4">Stage 0 sporulation protein A homolog</fullName>
        <ecNumber evidence="3">2.7.13.3</ecNumber>
    </recommendedName>
</protein>
<evidence type="ECO:0000259" key="20">
    <source>
        <dbReference type="PROSITE" id="PS50110"/>
    </source>
</evidence>
<gene>
    <name evidence="21" type="ORF">ACJDUG_09720</name>
</gene>
<dbReference type="CDD" id="cd00156">
    <property type="entry name" value="REC"/>
    <property type="match status" value="1"/>
</dbReference>
<dbReference type="SUPFAM" id="SSF103190">
    <property type="entry name" value="Sensory domain-like"/>
    <property type="match status" value="1"/>
</dbReference>
<feature type="domain" description="Histidine kinase" evidence="19">
    <location>
        <begin position="390"/>
        <end position="616"/>
    </location>
</feature>
<dbReference type="RefSeq" id="WP_406769703.1">
    <property type="nucleotide sequence ID" value="NZ_JBJHZZ010000005.1"/>
</dbReference>
<dbReference type="InterPro" id="IPR001789">
    <property type="entry name" value="Sig_transdc_resp-reg_receiver"/>
</dbReference>
<dbReference type="InterPro" id="IPR004358">
    <property type="entry name" value="Sig_transdc_His_kin-like_C"/>
</dbReference>
<reference evidence="21 22" key="1">
    <citation type="submission" date="2024-11" db="EMBL/GenBank/DDBJ databases">
        <authorList>
            <person name="Heng Y.C."/>
            <person name="Lim A.C.H."/>
            <person name="Lee J.K.Y."/>
            <person name="Kittelmann S."/>
        </authorList>
    </citation>
    <scope>NUCLEOTIDE SEQUENCE [LARGE SCALE GENOMIC DNA]</scope>
    <source>
        <strain evidence="21 22">WILCCON 0185</strain>
    </source>
</reference>
<comment type="subcellular location">
    <subcellularLocation>
        <location evidence="2">Cell membrane</location>
        <topology evidence="2">Multi-pass membrane protein</topology>
    </subcellularLocation>
</comment>
<evidence type="ECO:0000256" key="14">
    <source>
        <dbReference type="ARBA" id="ARBA00023136"/>
    </source>
</evidence>
<dbReference type="SMART" id="SM00387">
    <property type="entry name" value="HATPase_c"/>
    <property type="match status" value="1"/>
</dbReference>
<dbReference type="Gene3D" id="3.30.565.10">
    <property type="entry name" value="Histidine kinase-like ATPase, C-terminal domain"/>
    <property type="match status" value="1"/>
</dbReference>
<feature type="transmembrane region" description="Helical" evidence="18">
    <location>
        <begin position="20"/>
        <end position="40"/>
    </location>
</feature>
<dbReference type="EC" id="2.7.13.3" evidence="3"/>
<evidence type="ECO:0000256" key="7">
    <source>
        <dbReference type="ARBA" id="ARBA00022679"/>
    </source>
</evidence>
<dbReference type="PANTHER" id="PTHR43065:SF46">
    <property type="entry name" value="C4-DICARBOXYLATE TRANSPORT SENSOR PROTEIN DCTB"/>
    <property type="match status" value="1"/>
</dbReference>
<evidence type="ECO:0000259" key="19">
    <source>
        <dbReference type="PROSITE" id="PS50109"/>
    </source>
</evidence>
<evidence type="ECO:0000256" key="4">
    <source>
        <dbReference type="ARBA" id="ARBA00018672"/>
    </source>
</evidence>
<keyword evidence="22" id="KW-1185">Reference proteome</keyword>
<dbReference type="InterPro" id="IPR005467">
    <property type="entry name" value="His_kinase_dom"/>
</dbReference>
<feature type="domain" description="Response regulatory" evidence="20">
    <location>
        <begin position="636"/>
        <end position="752"/>
    </location>
</feature>
<evidence type="ECO:0000256" key="8">
    <source>
        <dbReference type="ARBA" id="ARBA00022692"/>
    </source>
</evidence>
<evidence type="ECO:0000256" key="15">
    <source>
        <dbReference type="ARBA" id="ARBA00024867"/>
    </source>
</evidence>
<dbReference type="InterPro" id="IPR029151">
    <property type="entry name" value="Sensor-like_sf"/>
</dbReference>
<dbReference type="SUPFAM" id="SSF47384">
    <property type="entry name" value="Homodimeric domain of signal transducing histidine kinase"/>
    <property type="match status" value="1"/>
</dbReference>
<dbReference type="PROSITE" id="PS50110">
    <property type="entry name" value="RESPONSE_REGULATORY"/>
    <property type="match status" value="1"/>
</dbReference>
<dbReference type="InterPro" id="IPR033479">
    <property type="entry name" value="dCache_1"/>
</dbReference>
<dbReference type="SMART" id="SM00388">
    <property type="entry name" value="HisKA"/>
    <property type="match status" value="1"/>
</dbReference>
<keyword evidence="13" id="KW-0902">Two-component regulatory system</keyword>
<dbReference type="Proteomes" id="UP001623591">
    <property type="component" value="Unassembled WGS sequence"/>
</dbReference>
<dbReference type="PROSITE" id="PS50109">
    <property type="entry name" value="HIS_KIN"/>
    <property type="match status" value="1"/>
</dbReference>
<evidence type="ECO:0000256" key="6">
    <source>
        <dbReference type="ARBA" id="ARBA00022553"/>
    </source>
</evidence>
<keyword evidence="10" id="KW-0418">Kinase</keyword>
<dbReference type="Pfam" id="PF00512">
    <property type="entry name" value="HisKA"/>
    <property type="match status" value="1"/>
</dbReference>
<comment type="function">
    <text evidence="15">May play the central regulatory role in sporulation. It may be an element of the effector pathway responsible for the activation of sporulation genes in response to nutritional stress. Spo0A may act in concert with spo0H (a sigma factor) to control the expression of some genes that are critical to the sporulation process.</text>
</comment>
<evidence type="ECO:0000256" key="12">
    <source>
        <dbReference type="ARBA" id="ARBA00022989"/>
    </source>
</evidence>
<dbReference type="Pfam" id="PF02518">
    <property type="entry name" value="HATPase_c"/>
    <property type="match status" value="1"/>
</dbReference>
<keyword evidence="17" id="KW-0175">Coiled coil</keyword>
<keyword evidence="5" id="KW-1003">Cell membrane</keyword>
<keyword evidence="7" id="KW-0808">Transferase</keyword>
<feature type="coiled-coil region" evidence="17">
    <location>
        <begin position="341"/>
        <end position="374"/>
    </location>
</feature>
<dbReference type="Gene3D" id="1.10.287.130">
    <property type="match status" value="1"/>
</dbReference>
<accession>A0ABW8T3V9</accession>
<dbReference type="InterPro" id="IPR003594">
    <property type="entry name" value="HATPase_dom"/>
</dbReference>
<evidence type="ECO:0000256" key="13">
    <source>
        <dbReference type="ARBA" id="ARBA00023012"/>
    </source>
</evidence>
<dbReference type="Gene3D" id="3.40.50.2300">
    <property type="match status" value="1"/>
</dbReference>
<proteinExistence type="predicted"/>
<dbReference type="PANTHER" id="PTHR43065">
    <property type="entry name" value="SENSOR HISTIDINE KINASE"/>
    <property type="match status" value="1"/>
</dbReference>
<evidence type="ECO:0000256" key="11">
    <source>
        <dbReference type="ARBA" id="ARBA00022840"/>
    </source>
</evidence>
<dbReference type="PRINTS" id="PR00344">
    <property type="entry name" value="BCTRLSENSOR"/>
</dbReference>
<feature type="transmembrane region" description="Helical" evidence="18">
    <location>
        <begin position="319"/>
        <end position="342"/>
    </location>
</feature>
<dbReference type="SUPFAM" id="SSF52172">
    <property type="entry name" value="CheY-like"/>
    <property type="match status" value="1"/>
</dbReference>
<dbReference type="InterPro" id="IPR003661">
    <property type="entry name" value="HisK_dim/P_dom"/>
</dbReference>
<feature type="modified residue" description="4-aspartylphosphate" evidence="16">
    <location>
        <position position="687"/>
    </location>
</feature>
<evidence type="ECO:0000256" key="16">
    <source>
        <dbReference type="PROSITE-ProRule" id="PRU00169"/>
    </source>
</evidence>
<evidence type="ECO:0000256" key="10">
    <source>
        <dbReference type="ARBA" id="ARBA00022777"/>
    </source>
</evidence>
<evidence type="ECO:0000313" key="22">
    <source>
        <dbReference type="Proteomes" id="UP001623591"/>
    </source>
</evidence>
<dbReference type="Pfam" id="PF02743">
    <property type="entry name" value="dCache_1"/>
    <property type="match status" value="1"/>
</dbReference>
<keyword evidence="11" id="KW-0067">ATP-binding</keyword>
<keyword evidence="6 16" id="KW-0597">Phosphoprotein</keyword>
<dbReference type="SMART" id="SM00448">
    <property type="entry name" value="REC"/>
    <property type="match status" value="1"/>
</dbReference>
<keyword evidence="12 18" id="KW-1133">Transmembrane helix</keyword>